<dbReference type="GO" id="GO:0043531">
    <property type="term" value="F:ADP binding"/>
    <property type="evidence" value="ECO:0007669"/>
    <property type="project" value="InterPro"/>
</dbReference>
<name>A0A2G9HNJ0_9LAMI</name>
<organism evidence="9 10">
    <name type="scientific">Handroanthus impetiginosus</name>
    <dbReference type="NCBI Taxonomy" id="429701"/>
    <lineage>
        <taxon>Eukaryota</taxon>
        <taxon>Viridiplantae</taxon>
        <taxon>Streptophyta</taxon>
        <taxon>Embryophyta</taxon>
        <taxon>Tracheophyta</taxon>
        <taxon>Spermatophyta</taxon>
        <taxon>Magnoliopsida</taxon>
        <taxon>eudicotyledons</taxon>
        <taxon>Gunneridae</taxon>
        <taxon>Pentapetalae</taxon>
        <taxon>asterids</taxon>
        <taxon>lamiids</taxon>
        <taxon>Lamiales</taxon>
        <taxon>Bignoniaceae</taxon>
        <taxon>Crescentiina</taxon>
        <taxon>Tabebuia alliance</taxon>
        <taxon>Handroanthus</taxon>
    </lineage>
</organism>
<dbReference type="GO" id="GO:0098542">
    <property type="term" value="P:defense response to other organism"/>
    <property type="evidence" value="ECO:0007669"/>
    <property type="project" value="TreeGrafter"/>
</dbReference>
<dbReference type="PANTHER" id="PTHR23155:SF1205">
    <property type="entry name" value="DISEASE RESISTANCE PROTEIN RPM1"/>
    <property type="match status" value="1"/>
</dbReference>
<dbReference type="EMBL" id="NKXS01001339">
    <property type="protein sequence ID" value="PIN19084.1"/>
    <property type="molecule type" value="Genomic_DNA"/>
</dbReference>
<dbReference type="InterPro" id="IPR027417">
    <property type="entry name" value="P-loop_NTPase"/>
</dbReference>
<keyword evidence="10" id="KW-1185">Reference proteome</keyword>
<feature type="domain" description="Disease resistance protein winged helix" evidence="7">
    <location>
        <begin position="118"/>
        <end position="167"/>
    </location>
</feature>
<reference evidence="10" key="1">
    <citation type="journal article" date="2018" name="Gigascience">
        <title>Genome assembly of the Pink Ipe (Handroanthus impetiginosus, Bignoniaceae), a highly valued, ecologically keystone Neotropical timber forest tree.</title>
        <authorList>
            <person name="Silva-Junior O.B."/>
            <person name="Grattapaglia D."/>
            <person name="Novaes E."/>
            <person name="Collevatti R.G."/>
        </authorList>
    </citation>
    <scope>NUCLEOTIDE SEQUENCE [LARGE SCALE GENOMIC DNA]</scope>
    <source>
        <strain evidence="10">cv. UFG-1</strain>
    </source>
</reference>
<keyword evidence="6" id="KW-0067">ATP-binding</keyword>
<dbReference type="AlphaFoldDB" id="A0A2G9HNJ0"/>
<dbReference type="SUPFAM" id="SSF52058">
    <property type="entry name" value="L domain-like"/>
    <property type="match status" value="1"/>
</dbReference>
<dbReference type="InterPro" id="IPR055414">
    <property type="entry name" value="LRR_R13L4/SHOC2-like"/>
</dbReference>
<feature type="domain" description="Disease resistance R13L4/SHOC-2-like LRR" evidence="8">
    <location>
        <begin position="265"/>
        <end position="577"/>
    </location>
</feature>
<evidence type="ECO:0000256" key="5">
    <source>
        <dbReference type="ARBA" id="ARBA00022821"/>
    </source>
</evidence>
<comment type="caution">
    <text evidence="9">The sequence shown here is derived from an EMBL/GenBank/DDBJ whole genome shotgun (WGS) entry which is preliminary data.</text>
</comment>
<proteinExistence type="inferred from homology"/>
<dbReference type="Pfam" id="PF23559">
    <property type="entry name" value="WHD_DRP"/>
    <property type="match status" value="1"/>
</dbReference>
<dbReference type="PANTHER" id="PTHR23155">
    <property type="entry name" value="DISEASE RESISTANCE PROTEIN RP"/>
    <property type="match status" value="1"/>
</dbReference>
<dbReference type="Pfam" id="PF23598">
    <property type="entry name" value="LRR_14"/>
    <property type="match status" value="1"/>
</dbReference>
<dbReference type="OrthoDB" id="911815at2759"/>
<protein>
    <submittedName>
        <fullName evidence="9">Uncharacterized protein</fullName>
    </submittedName>
</protein>
<evidence type="ECO:0000256" key="4">
    <source>
        <dbReference type="ARBA" id="ARBA00022741"/>
    </source>
</evidence>
<keyword evidence="2" id="KW-0433">Leucine-rich repeat</keyword>
<dbReference type="InterPro" id="IPR042197">
    <property type="entry name" value="Apaf_helical"/>
</dbReference>
<dbReference type="InterPro" id="IPR044974">
    <property type="entry name" value="Disease_R_plants"/>
</dbReference>
<evidence type="ECO:0000313" key="10">
    <source>
        <dbReference type="Proteomes" id="UP000231279"/>
    </source>
</evidence>
<dbReference type="InterPro" id="IPR032675">
    <property type="entry name" value="LRR_dom_sf"/>
</dbReference>
<comment type="similarity">
    <text evidence="1">Belongs to the disease resistance NB-LRR family.</text>
</comment>
<keyword evidence="5" id="KW-0611">Plant defense</keyword>
<dbReference type="Gene3D" id="1.10.10.10">
    <property type="entry name" value="Winged helix-like DNA-binding domain superfamily/Winged helix DNA-binding domain"/>
    <property type="match status" value="1"/>
</dbReference>
<keyword evidence="3" id="KW-0677">Repeat</keyword>
<accession>A0A2G9HNJ0</accession>
<evidence type="ECO:0000313" key="9">
    <source>
        <dbReference type="EMBL" id="PIN19084.1"/>
    </source>
</evidence>
<dbReference type="Proteomes" id="UP000231279">
    <property type="component" value="Unassembled WGS sequence"/>
</dbReference>
<dbReference type="InterPro" id="IPR058922">
    <property type="entry name" value="WHD_DRP"/>
</dbReference>
<sequence>MDVAHYLATYVHTMQPLNEEQSWELFKLKFSGKKDRGTELGPQMEKIGKQLVQQCRGLPLAIANISGVLKRMDFNGWVKLLETLQRDPHLELIEVSLAQSYHALPFHLKPCFLYFGHFPPDQAIPVDKLCLLWMAEGLISMRDPDRRKMEVAEEYFRELVYRSPLFMAEMEPVLDFIKTGSCQLYEKIRGVSIHEWKQDEFFEVIDFDKANGRLSRTHRLAIYLYKYKDTNYLLEIPTNVKRIIRSILFYDADTKSLSNSTWPKELSDLKEFHRTRVLDFSKVDFRIRKLPKGIDKLTYLRYLSFGGCYLSAFPASLSNFPFLETLDLRVRVSCVMTIPNVLRKLLNLRHLYFPLACRSDTNDKLKLNGLKKLQVLQNFPAGVCDADDLLQLENLEIFTGIMDGNNIDLEKTIISINGMKSLCRSSLVVKAFDSYSEERRLIVARLLEHNAIHSLDIEGYLGVFPRLDKGINSNFTELIFNGSEFSDDPMPILGKLPNLRSLVLCNDAFIGESMTLSKDGFPQLTSLKLATLQFLYYLEVETGSMPSLNIITVEQCDKLCWLSLVLKEIPTLQKLMIGSMPHTFQRRVKYLVEEARAYRENDELTATFYDC</sequence>
<dbReference type="Gene3D" id="1.10.8.430">
    <property type="entry name" value="Helical domain of apoptotic protease-activating factors"/>
    <property type="match status" value="1"/>
</dbReference>
<evidence type="ECO:0000259" key="8">
    <source>
        <dbReference type="Pfam" id="PF23598"/>
    </source>
</evidence>
<evidence type="ECO:0000259" key="7">
    <source>
        <dbReference type="Pfam" id="PF23559"/>
    </source>
</evidence>
<gene>
    <name evidence="9" type="ORF">CDL12_08237</name>
</gene>
<evidence type="ECO:0000256" key="6">
    <source>
        <dbReference type="ARBA" id="ARBA00022840"/>
    </source>
</evidence>
<evidence type="ECO:0000256" key="3">
    <source>
        <dbReference type="ARBA" id="ARBA00022737"/>
    </source>
</evidence>
<keyword evidence="4" id="KW-0547">Nucleotide-binding</keyword>
<dbReference type="SUPFAM" id="SSF52540">
    <property type="entry name" value="P-loop containing nucleoside triphosphate hydrolases"/>
    <property type="match status" value="1"/>
</dbReference>
<dbReference type="Gene3D" id="3.80.10.10">
    <property type="entry name" value="Ribonuclease Inhibitor"/>
    <property type="match status" value="1"/>
</dbReference>
<dbReference type="InterPro" id="IPR036388">
    <property type="entry name" value="WH-like_DNA-bd_sf"/>
</dbReference>
<evidence type="ECO:0000256" key="1">
    <source>
        <dbReference type="ARBA" id="ARBA00008894"/>
    </source>
</evidence>
<dbReference type="STRING" id="429701.A0A2G9HNJ0"/>
<evidence type="ECO:0000256" key="2">
    <source>
        <dbReference type="ARBA" id="ARBA00022614"/>
    </source>
</evidence>